<proteinExistence type="predicted"/>
<evidence type="ECO:0000313" key="2">
    <source>
        <dbReference type="EMBL" id="EKC74175.1"/>
    </source>
</evidence>
<organism evidence="2">
    <name type="scientific">human gut metagenome</name>
    <dbReference type="NCBI Taxonomy" id="408170"/>
    <lineage>
        <taxon>unclassified sequences</taxon>
        <taxon>metagenomes</taxon>
        <taxon>organismal metagenomes</taxon>
    </lineage>
</organism>
<feature type="domain" description="Glycoside hydrolase family 13 N-terminal" evidence="1">
    <location>
        <begin position="84"/>
        <end position="145"/>
    </location>
</feature>
<keyword evidence="2" id="KW-0449">Lipoprotein</keyword>
<evidence type="ECO:0000259" key="1">
    <source>
        <dbReference type="Pfam" id="PF02922"/>
    </source>
</evidence>
<comment type="caution">
    <text evidence="2">The sequence shown here is derived from an EMBL/GenBank/DDBJ whole genome shotgun (WGS) entry which is preliminary data.</text>
</comment>
<dbReference type="Pfam" id="PF02922">
    <property type="entry name" value="CBM_48"/>
    <property type="match status" value="1"/>
</dbReference>
<dbReference type="InterPro" id="IPR013783">
    <property type="entry name" value="Ig-like_fold"/>
</dbReference>
<protein>
    <submittedName>
        <fullName evidence="2">Lipoprotein</fullName>
    </submittedName>
</protein>
<dbReference type="EMBL" id="AJWY01003818">
    <property type="protein sequence ID" value="EKC74175.1"/>
    <property type="molecule type" value="Genomic_DNA"/>
</dbReference>
<dbReference type="AlphaFoldDB" id="K1U7B0"/>
<feature type="non-terminal residue" evidence="2">
    <location>
        <position position="1"/>
    </location>
</feature>
<dbReference type="InterPro" id="IPR004193">
    <property type="entry name" value="Glyco_hydro_13_N"/>
</dbReference>
<accession>K1U7B0</accession>
<name>K1U7B0_9ZZZZ</name>
<dbReference type="GO" id="GO:0005975">
    <property type="term" value="P:carbohydrate metabolic process"/>
    <property type="evidence" value="ECO:0007669"/>
    <property type="project" value="InterPro"/>
</dbReference>
<reference evidence="2" key="1">
    <citation type="journal article" date="2013" name="Environ. Microbiol.">
        <title>Microbiota from the distal guts of lean and obese adolescents exhibit partial functional redundancy besides clear differences in community structure.</title>
        <authorList>
            <person name="Ferrer M."/>
            <person name="Ruiz A."/>
            <person name="Lanza F."/>
            <person name="Haange S.B."/>
            <person name="Oberbach A."/>
            <person name="Till H."/>
            <person name="Bargiela R."/>
            <person name="Campoy C."/>
            <person name="Segura M.T."/>
            <person name="Richter M."/>
            <person name="von Bergen M."/>
            <person name="Seifert J."/>
            <person name="Suarez A."/>
        </authorList>
    </citation>
    <scope>NUCLEOTIDE SEQUENCE</scope>
</reference>
<dbReference type="InterPro" id="IPR014756">
    <property type="entry name" value="Ig_E-set"/>
</dbReference>
<dbReference type="Gene3D" id="2.60.40.10">
    <property type="entry name" value="Immunoglobulins"/>
    <property type="match status" value="1"/>
</dbReference>
<sequence length="167" mass="18316">FGSGKTPVNQLGIVIRSADGSKKGIDTDSFIAVTDTKYEGFVPGEIKTAAVPADMVEGINIMDNSTVTLVLYDKDVNGNHKDFAHVVGDFNNWTLSNDEKSQMYRDDASGCWWITLAGLDAGKEYAFQYYVGTKEGEVIHLADAYTEKILDPDNDKDISASTYNENL</sequence>
<dbReference type="GO" id="GO:0004553">
    <property type="term" value="F:hydrolase activity, hydrolyzing O-glycosyl compounds"/>
    <property type="evidence" value="ECO:0007669"/>
    <property type="project" value="InterPro"/>
</dbReference>
<feature type="non-terminal residue" evidence="2">
    <location>
        <position position="167"/>
    </location>
</feature>
<gene>
    <name evidence="2" type="ORF">LEA_05855</name>
</gene>
<dbReference type="SUPFAM" id="SSF81296">
    <property type="entry name" value="E set domains"/>
    <property type="match status" value="1"/>
</dbReference>